<proteinExistence type="predicted"/>
<evidence type="ECO:0000313" key="3">
    <source>
        <dbReference type="Proteomes" id="UP001652627"/>
    </source>
</evidence>
<evidence type="ECO:0000256" key="2">
    <source>
        <dbReference type="SAM" id="Phobius"/>
    </source>
</evidence>
<protein>
    <submittedName>
        <fullName evidence="4">Bardet-Biedl syndrome 1 protein-like</fullName>
    </submittedName>
</protein>
<sequence>MATGPSGEMAAEAADESAAQWLEAHDDPWPDSAPSPAAWRWPISTVTATTSWWWGSPAGPGAPRLAVVRGAGAAVGLPLPEAPAGLGAFGAAPAGAPGLLVAAGAGLLVYRNLRPFFTRRLPPARPPPARGRPLAPGPA</sequence>
<keyword evidence="2" id="KW-0812">Transmembrane</keyword>
<accession>A0ABM4G7Y9</accession>
<keyword evidence="3" id="KW-1185">Reference proteome</keyword>
<evidence type="ECO:0000256" key="1">
    <source>
        <dbReference type="SAM" id="MobiDB-lite"/>
    </source>
</evidence>
<name>A0ABM4G7Y9_9AVES</name>
<feature type="compositionally biased region" description="Low complexity" evidence="1">
    <location>
        <begin position="8"/>
        <end position="19"/>
    </location>
</feature>
<dbReference type="Proteomes" id="UP001652627">
    <property type="component" value="Unplaced"/>
</dbReference>
<feature type="non-terminal residue" evidence="4">
    <location>
        <position position="139"/>
    </location>
</feature>
<reference evidence="4" key="1">
    <citation type="submission" date="2025-08" db="UniProtKB">
        <authorList>
            <consortium name="RefSeq"/>
        </authorList>
    </citation>
    <scope>IDENTIFICATION</scope>
    <source>
        <tissue evidence="4">Blood</tissue>
    </source>
</reference>
<organism evidence="3 4">
    <name type="scientific">Apteryx mantelli</name>
    <name type="common">North Island brown kiwi</name>
    <dbReference type="NCBI Taxonomy" id="2696672"/>
    <lineage>
        <taxon>Eukaryota</taxon>
        <taxon>Metazoa</taxon>
        <taxon>Chordata</taxon>
        <taxon>Craniata</taxon>
        <taxon>Vertebrata</taxon>
        <taxon>Euteleostomi</taxon>
        <taxon>Archelosauria</taxon>
        <taxon>Archosauria</taxon>
        <taxon>Dinosauria</taxon>
        <taxon>Saurischia</taxon>
        <taxon>Theropoda</taxon>
        <taxon>Coelurosauria</taxon>
        <taxon>Aves</taxon>
        <taxon>Palaeognathae</taxon>
        <taxon>Apterygiformes</taxon>
        <taxon>Apterygidae</taxon>
        <taxon>Apteryx</taxon>
    </lineage>
</organism>
<feature type="region of interest" description="Disordered" evidence="1">
    <location>
        <begin position="1"/>
        <end position="38"/>
    </location>
</feature>
<dbReference type="RefSeq" id="XP_067173295.1">
    <property type="nucleotide sequence ID" value="XM_067317194.1"/>
</dbReference>
<dbReference type="GeneID" id="136996262"/>
<keyword evidence="2" id="KW-1133">Transmembrane helix</keyword>
<evidence type="ECO:0000313" key="4">
    <source>
        <dbReference type="RefSeq" id="XP_067173295.1"/>
    </source>
</evidence>
<gene>
    <name evidence="4" type="primary">LOC136996262</name>
</gene>
<feature type="transmembrane region" description="Helical" evidence="2">
    <location>
        <begin position="86"/>
        <end position="110"/>
    </location>
</feature>
<keyword evidence="2" id="KW-0472">Membrane</keyword>